<comment type="caution">
    <text evidence="1">The sequence shown here is derived from an EMBL/GenBank/DDBJ whole genome shotgun (WGS) entry which is preliminary data.</text>
</comment>
<sequence>MDIKKFLCVFLLTHLSSFSIGREILNFYSDEPEKNIYQNYGELENKAGKEYYKWKLGTGSSELIENLTFDYDIERKIDKAYHTKGWENTFSLYKTFSQKEYLGKVWYTDFGSYIKYNVSDIGSDFGENIKETKYSLRYRIRTNFDMGLGGAYLGLDLFASSIDTNIRDGYSSEINFTGSVNLGYGFQNFFTIYNEYLDYANNNGTYLFRIENNFRWTYDLNENFAFLINSEIDSYNYFKNTDQDKSFKFNVGPYILYSQNITREFRVFGQIGILGYNYEKIKTKESKNSESGLYLKIKCGFEYIF</sequence>
<evidence type="ECO:0000313" key="1">
    <source>
        <dbReference type="EMBL" id="MDX8334954.1"/>
    </source>
</evidence>
<evidence type="ECO:0008006" key="3">
    <source>
        <dbReference type="Google" id="ProtNLM"/>
    </source>
</evidence>
<evidence type="ECO:0000313" key="2">
    <source>
        <dbReference type="Proteomes" id="UP001279681"/>
    </source>
</evidence>
<accession>A0ABU4W6T5</accession>
<name>A0ABU4W6T5_9FUSO</name>
<protein>
    <recommendedName>
        <fullName evidence="3">Protochlamydia outer membrane protein domain-containing protein</fullName>
    </recommendedName>
</protein>
<dbReference type="RefSeq" id="WP_320312367.1">
    <property type="nucleotide sequence ID" value="NZ_JAVIKH010000001.1"/>
</dbReference>
<gene>
    <name evidence="1" type="ORF">RFV38_00325</name>
</gene>
<reference evidence="2" key="1">
    <citation type="submission" date="2023-07" db="EMBL/GenBank/DDBJ databases">
        <authorList>
            <person name="Colorado M.A."/>
            <person name="Villamil L.M."/>
            <person name="Melo J.F."/>
            <person name="Rodriguez J.A."/>
            <person name="Ruiz R.Y."/>
        </authorList>
    </citation>
    <scope>NUCLEOTIDE SEQUENCE [LARGE SCALE GENOMIC DNA]</scope>
    <source>
        <strain evidence="2">C33</strain>
    </source>
</reference>
<dbReference type="Proteomes" id="UP001279681">
    <property type="component" value="Unassembled WGS sequence"/>
</dbReference>
<proteinExistence type="predicted"/>
<keyword evidence="2" id="KW-1185">Reference proteome</keyword>
<organism evidence="1 2">
    <name type="scientific">Candidatus Cetobacterium colombiensis</name>
    <dbReference type="NCBI Taxonomy" id="3073100"/>
    <lineage>
        <taxon>Bacteria</taxon>
        <taxon>Fusobacteriati</taxon>
        <taxon>Fusobacteriota</taxon>
        <taxon>Fusobacteriia</taxon>
        <taxon>Fusobacteriales</taxon>
        <taxon>Fusobacteriaceae</taxon>
        <taxon>Cetobacterium</taxon>
    </lineage>
</organism>
<dbReference type="EMBL" id="JAVIKH010000001">
    <property type="protein sequence ID" value="MDX8334954.1"/>
    <property type="molecule type" value="Genomic_DNA"/>
</dbReference>